<feature type="transmembrane region" description="Helical" evidence="7">
    <location>
        <begin position="102"/>
        <end position="120"/>
    </location>
</feature>
<feature type="transmembrane region" description="Helical" evidence="7">
    <location>
        <begin position="368"/>
        <end position="396"/>
    </location>
</feature>
<feature type="compositionally biased region" description="Polar residues" evidence="6">
    <location>
        <begin position="232"/>
        <end position="244"/>
    </location>
</feature>
<feature type="transmembrane region" description="Helical" evidence="7">
    <location>
        <begin position="444"/>
        <end position="464"/>
    </location>
</feature>
<dbReference type="GO" id="GO:0016020">
    <property type="term" value="C:membrane"/>
    <property type="evidence" value="ECO:0007669"/>
    <property type="project" value="UniProtKB-SubCell"/>
</dbReference>
<dbReference type="Pfam" id="PF07690">
    <property type="entry name" value="MFS_1"/>
    <property type="match status" value="1"/>
</dbReference>
<evidence type="ECO:0000313" key="9">
    <source>
        <dbReference type="EMBL" id="CAH7684206.1"/>
    </source>
</evidence>
<feature type="transmembrane region" description="Helical" evidence="7">
    <location>
        <begin position="7"/>
        <end position="32"/>
    </location>
</feature>
<evidence type="ECO:0000256" key="3">
    <source>
        <dbReference type="ARBA" id="ARBA00022692"/>
    </source>
</evidence>
<comment type="caution">
    <text evidence="9">The sequence shown here is derived from an EMBL/GenBank/DDBJ whole genome shotgun (WGS) entry which is preliminary data.</text>
</comment>
<keyword evidence="10" id="KW-1185">Reference proteome</keyword>
<dbReference type="InterPro" id="IPR036259">
    <property type="entry name" value="MFS_trans_sf"/>
</dbReference>
<feature type="region of interest" description="Disordered" evidence="6">
    <location>
        <begin position="210"/>
        <end position="244"/>
    </location>
</feature>
<dbReference type="PROSITE" id="PS50850">
    <property type="entry name" value="MFS"/>
    <property type="match status" value="1"/>
</dbReference>
<feature type="domain" description="Major facilitator superfamily (MFS) profile" evidence="8">
    <location>
        <begin position="6"/>
        <end position="468"/>
    </location>
</feature>
<feature type="compositionally biased region" description="Basic and acidic residues" evidence="6">
    <location>
        <begin position="210"/>
        <end position="220"/>
    </location>
</feature>
<keyword evidence="2" id="KW-0813">Transport</keyword>
<proteinExistence type="predicted"/>
<evidence type="ECO:0000256" key="2">
    <source>
        <dbReference type="ARBA" id="ARBA00022448"/>
    </source>
</evidence>
<accession>A0AAV0BD36</accession>
<organism evidence="9 10">
    <name type="scientific">Phakopsora pachyrhizi</name>
    <name type="common">Asian soybean rust disease fungus</name>
    <dbReference type="NCBI Taxonomy" id="170000"/>
    <lineage>
        <taxon>Eukaryota</taxon>
        <taxon>Fungi</taxon>
        <taxon>Dikarya</taxon>
        <taxon>Basidiomycota</taxon>
        <taxon>Pucciniomycotina</taxon>
        <taxon>Pucciniomycetes</taxon>
        <taxon>Pucciniales</taxon>
        <taxon>Phakopsoraceae</taxon>
        <taxon>Phakopsora</taxon>
    </lineage>
</organism>
<feature type="transmembrane region" description="Helical" evidence="7">
    <location>
        <begin position="44"/>
        <end position="66"/>
    </location>
</feature>
<reference evidence="9" key="1">
    <citation type="submission" date="2022-06" db="EMBL/GenBank/DDBJ databases">
        <authorList>
            <consortium name="SYNGENTA / RWTH Aachen University"/>
        </authorList>
    </citation>
    <scope>NUCLEOTIDE SEQUENCE</scope>
</reference>
<evidence type="ECO:0000256" key="1">
    <source>
        <dbReference type="ARBA" id="ARBA00004141"/>
    </source>
</evidence>
<feature type="transmembrane region" description="Helical" evidence="7">
    <location>
        <begin position="132"/>
        <end position="157"/>
    </location>
</feature>
<dbReference type="PANTHER" id="PTHR23504">
    <property type="entry name" value="MAJOR FACILITATOR SUPERFAMILY DOMAIN-CONTAINING PROTEIN 10"/>
    <property type="match status" value="1"/>
</dbReference>
<evidence type="ECO:0000313" key="10">
    <source>
        <dbReference type="Proteomes" id="UP001153365"/>
    </source>
</evidence>
<feature type="transmembrane region" description="Helical" evidence="7">
    <location>
        <begin position="330"/>
        <end position="348"/>
    </location>
</feature>
<feature type="transmembrane region" description="Helical" evidence="7">
    <location>
        <begin position="180"/>
        <end position="202"/>
    </location>
</feature>
<feature type="transmembrane region" description="Helical" evidence="7">
    <location>
        <begin position="299"/>
        <end position="318"/>
    </location>
</feature>
<evidence type="ECO:0000256" key="7">
    <source>
        <dbReference type="SAM" id="Phobius"/>
    </source>
</evidence>
<dbReference type="PRINTS" id="PR01035">
    <property type="entry name" value="TCRTETA"/>
</dbReference>
<name>A0AAV0BD36_PHAPC</name>
<gene>
    <name evidence="9" type="ORF">PPACK8108_LOCUS18268</name>
</gene>
<dbReference type="SUPFAM" id="SSF103473">
    <property type="entry name" value="MFS general substrate transporter"/>
    <property type="match status" value="1"/>
</dbReference>
<dbReference type="PANTHER" id="PTHR23504:SF15">
    <property type="entry name" value="MAJOR FACILITATOR SUPERFAMILY (MFS) PROFILE DOMAIN-CONTAINING PROTEIN"/>
    <property type="match status" value="1"/>
</dbReference>
<evidence type="ECO:0000256" key="4">
    <source>
        <dbReference type="ARBA" id="ARBA00022989"/>
    </source>
</evidence>
<dbReference type="InterPro" id="IPR020846">
    <property type="entry name" value="MFS_dom"/>
</dbReference>
<dbReference type="CDD" id="cd17330">
    <property type="entry name" value="MFS_SLC46_TetA_like"/>
    <property type="match status" value="1"/>
</dbReference>
<dbReference type="InterPro" id="IPR011701">
    <property type="entry name" value="MFS"/>
</dbReference>
<feature type="transmembrane region" description="Helical" evidence="7">
    <location>
        <begin position="258"/>
        <end position="287"/>
    </location>
</feature>
<dbReference type="GO" id="GO:0022857">
    <property type="term" value="F:transmembrane transporter activity"/>
    <property type="evidence" value="ECO:0007669"/>
    <property type="project" value="InterPro"/>
</dbReference>
<feature type="transmembrane region" description="Helical" evidence="7">
    <location>
        <begin position="78"/>
        <end position="96"/>
    </location>
</feature>
<sequence length="468" mass="51492">MFISSQLLILCIIRLCEPISFTVIFPMVAFMISEAEPRLSEKQIGFYSGSIESIFSLSQFLTIILWGKLSDRIGRRPVLSIGLIGVFLSTLTFGLSKTFSQMMFSRALGGILNGNAAVIKSMVGEITSQDKLALAFSLLPTFFAIGSIIGPVLGGYLSQPSQKFPNSWFGRSQFWIDHPWLLPCLVAGLFPLIGFALSLFALEETLPARKPENPERRPLLESDDDEGAIDDQSASPQGLSKSNNSSNRVFELLKDKNLVMILVNYSILSFQTIGLDALIVLFAFTPIKSGGIGFTTSQIGETLSIAGIFTLLIQVFLFPRLQKYLGTVKLYRICMSSYPIIFLLFPIINQVALIESRIKEEVKRSSHLYVGVWIGVLALMGLKTLANMVFSCNMLLVNGSAPTRDSLGTVNGLAQCCASFARAISPMVSSSLFSISIINYKFLSGYTIFYGFSLVGLVGFYNSFRIKE</sequence>
<dbReference type="EMBL" id="CALTRL010005254">
    <property type="protein sequence ID" value="CAH7684206.1"/>
    <property type="molecule type" value="Genomic_DNA"/>
</dbReference>
<evidence type="ECO:0000256" key="6">
    <source>
        <dbReference type="SAM" id="MobiDB-lite"/>
    </source>
</evidence>
<keyword evidence="3 7" id="KW-0812">Transmembrane</keyword>
<dbReference type="InterPro" id="IPR001958">
    <property type="entry name" value="Tet-R_TetA/multi-R_MdtG-like"/>
</dbReference>
<protein>
    <submittedName>
        <fullName evidence="9">Major facilitator superfamily domain-containing protein</fullName>
    </submittedName>
</protein>
<dbReference type="AlphaFoldDB" id="A0AAV0BD36"/>
<evidence type="ECO:0000256" key="5">
    <source>
        <dbReference type="ARBA" id="ARBA00023136"/>
    </source>
</evidence>
<dbReference type="Gene3D" id="1.20.1250.20">
    <property type="entry name" value="MFS general substrate transporter like domains"/>
    <property type="match status" value="1"/>
</dbReference>
<keyword evidence="5 7" id="KW-0472">Membrane</keyword>
<evidence type="ECO:0000259" key="8">
    <source>
        <dbReference type="PROSITE" id="PS50850"/>
    </source>
</evidence>
<comment type="subcellular location">
    <subcellularLocation>
        <location evidence="1">Membrane</location>
        <topology evidence="1">Multi-pass membrane protein</topology>
    </subcellularLocation>
</comment>
<dbReference type="Proteomes" id="UP001153365">
    <property type="component" value="Unassembled WGS sequence"/>
</dbReference>
<keyword evidence="4 7" id="KW-1133">Transmembrane helix</keyword>